<keyword evidence="4" id="KW-0560">Oxidoreductase</keyword>
<dbReference type="SUPFAM" id="SSF51735">
    <property type="entry name" value="NAD(P)-binding Rossmann-fold domains"/>
    <property type="match status" value="1"/>
</dbReference>
<keyword evidence="9" id="KW-1185">Reference proteome</keyword>
<sequence>MPSTCPECGSQETLSFIAEVGQDVCSDCGTVLQDLHLYEPTNRYEIAYALGGPSIERTAWNSLDPHYNPLVLQRWHSSIDEARVRTRYHRKPEVDARITGILTALGHPSLFHQVDFLFQRAREISWNNKDKSQVAFPDDAEAAEGAATGYQDLLARFVPPPISWGSLSLYLATACCYAVLRLQGVRIDLESVADAAQIPFAHLRRAFHWLRLLVSDAVNDVRLFDPDAYVRRVLAFFRCQLASAQPSLNATILNYLKPLQTPAGPGRAKDIPQDPARILHRTPFEAVEGTALQVCSFWWRQRREGASKTRYAAFAAAVLAMEAHLKMPAPRTEIFRHTLRALNFDVARAHRPDEDTSWDDLGKRQAMALHAEIYAALRLEALKIPWLTGLAPISQKVRYENRCKASKEAQEDGELAPAGMTELVRRDLIVHAIDVLQVWQAVQGKVATKLPTATADKRVSPRANGTSRKSRSKDKAPASDEASELEADWDELECFVSTTRRADERDAAEAVKAEEADDDDAEVWPRIEKRLEAEGIQSAVDRTHGDSADAVDAKPHPIDLLTDEQVDRLLFEHDELQSILRADPAERAAVERAKVALGAWTQESEYQRNAEIAALARRAQEEREAQHQRHSAMKRESLDSLVADRAGPKRRKKPSSSRHDRQTKQTSKKRRTRSQAASKSLGGESGSEETVGTVSQRRASPAEAQAPDGTPRTTTKLPTATNNGTKPTATASGYKPGEADMHALTWQGKRDVRVVNVPRPTITDPTDIIVRATGVTVCGSDLHLYHGDVPDVHEGEILGHEGVGVVDQVGAQVTKFKQGDRVVASFSVACGSCDYCKKEEFTMCDRTNKSGRMEQLYGSKIGGILGYSHLLGGYAGTQAEYFRVPFGDVNLFHIPDEVPDEKAILLADVALTAYHSVVDIDFKEGETAAIWGAGPIGQLIAQWLCKVFGASKVIIIDNVAPRLNWVKDRLNVETINFDHTANVADEILSRVPGGVDVAFDAAGFRYSKSFLHRAMQTLSLETDTPETLNEAIRATRKRGRISVIADYVGRCSGFLIGALMEKGITLKGNGQAPVQKYMEKVLKDFVVTGKFDPTLILTHRFALDDVAKAYKAFDQKRTDDSTGLPYIKAFVETKYSKPRAEGTPELGRVPGA</sequence>
<dbReference type="HOGENOM" id="CLU_276341_0_0_1"/>
<evidence type="ECO:0000256" key="2">
    <source>
        <dbReference type="ARBA" id="ARBA00022723"/>
    </source>
</evidence>
<evidence type="ECO:0000256" key="5">
    <source>
        <dbReference type="PROSITE-ProRule" id="PRU00469"/>
    </source>
</evidence>
<dbReference type="InterPro" id="IPR013137">
    <property type="entry name" value="Znf_TFIIB"/>
</dbReference>
<feature type="region of interest" description="Disordered" evidence="6">
    <location>
        <begin position="453"/>
        <end position="485"/>
    </location>
</feature>
<name>A0A081CKY4_PSEA2</name>
<accession>A0A081CKY4</accession>
<feature type="compositionally biased region" description="Basic and acidic residues" evidence="6">
    <location>
        <begin position="618"/>
        <end position="638"/>
    </location>
</feature>
<dbReference type="PANTHER" id="PTHR42813:SF1">
    <property type="entry name" value="DEHYDROGENASE, PUTATIVE (AFU_ORTHOLOGUE AFUA_5G03930)-RELATED"/>
    <property type="match status" value="1"/>
</dbReference>
<feature type="compositionally biased region" description="Low complexity" evidence="6">
    <location>
        <begin position="709"/>
        <end position="725"/>
    </location>
</feature>
<keyword evidence="2" id="KW-0479">Metal-binding</keyword>
<comment type="cofactor">
    <cofactor evidence="1">
        <name>Zn(2+)</name>
        <dbReference type="ChEBI" id="CHEBI:29105"/>
    </cofactor>
</comment>
<dbReference type="Pfam" id="PF08240">
    <property type="entry name" value="ADH_N"/>
    <property type="match status" value="1"/>
</dbReference>
<reference evidence="8" key="1">
    <citation type="submission" date="2014-07" db="EMBL/GenBank/DDBJ databases">
        <title>Draft genome sequence of the yeast Pseudozyma antarctica JCM 10317 known as a producer of lipase B which used in a wide range of industrial applications.</title>
        <authorList>
            <person name="Morita T."/>
            <person name="Saika A."/>
            <person name="Koike H."/>
        </authorList>
    </citation>
    <scope>NUCLEOTIDE SEQUENCE</scope>
    <source>
        <strain evidence="8">JCM 10317</strain>
    </source>
</reference>
<evidence type="ECO:0000256" key="3">
    <source>
        <dbReference type="ARBA" id="ARBA00022833"/>
    </source>
</evidence>
<dbReference type="InterPro" id="IPR013154">
    <property type="entry name" value="ADH-like_N"/>
</dbReference>
<keyword evidence="3" id="KW-0862">Zinc</keyword>
<dbReference type="AlphaFoldDB" id="A0A081CKY4"/>
<dbReference type="RefSeq" id="XP_014654617.1">
    <property type="nucleotide sequence ID" value="XM_014799131.1"/>
</dbReference>
<dbReference type="Proteomes" id="UP000053758">
    <property type="component" value="Unassembled WGS sequence"/>
</dbReference>
<gene>
    <name evidence="8" type="ORF">PAN0_017c5557</name>
</gene>
<dbReference type="GeneID" id="26306291"/>
<dbReference type="Gene3D" id="3.90.180.10">
    <property type="entry name" value="Medium-chain alcohol dehydrogenases, catalytic domain"/>
    <property type="match status" value="1"/>
</dbReference>
<dbReference type="InterPro" id="IPR002328">
    <property type="entry name" value="ADH_Zn_CS"/>
</dbReference>
<evidence type="ECO:0000256" key="6">
    <source>
        <dbReference type="SAM" id="MobiDB-lite"/>
    </source>
</evidence>
<proteinExistence type="predicted"/>
<feature type="domain" description="TFIIB-type" evidence="7">
    <location>
        <begin position="1"/>
        <end position="33"/>
    </location>
</feature>
<evidence type="ECO:0000256" key="1">
    <source>
        <dbReference type="ARBA" id="ARBA00001947"/>
    </source>
</evidence>
<evidence type="ECO:0000313" key="8">
    <source>
        <dbReference type="EMBL" id="GAK67330.1"/>
    </source>
</evidence>
<feature type="region of interest" description="Disordered" evidence="6">
    <location>
        <begin position="617"/>
        <end position="737"/>
    </location>
</feature>
<evidence type="ECO:0000259" key="7">
    <source>
        <dbReference type="PROSITE" id="PS51134"/>
    </source>
</evidence>
<dbReference type="SUPFAM" id="SSF50129">
    <property type="entry name" value="GroES-like"/>
    <property type="match status" value="1"/>
</dbReference>
<keyword evidence="5" id="KW-0863">Zinc-finger</keyword>
<organism evidence="8">
    <name type="scientific">Pseudozyma antarctica</name>
    <name type="common">Yeast</name>
    <name type="synonym">Candida antarctica</name>
    <dbReference type="NCBI Taxonomy" id="84753"/>
    <lineage>
        <taxon>Eukaryota</taxon>
        <taxon>Fungi</taxon>
        <taxon>Dikarya</taxon>
        <taxon>Basidiomycota</taxon>
        <taxon>Ustilaginomycotina</taxon>
        <taxon>Ustilaginomycetes</taxon>
        <taxon>Ustilaginales</taxon>
        <taxon>Ustilaginaceae</taxon>
        <taxon>Moesziomyces</taxon>
    </lineage>
</organism>
<dbReference type="GO" id="GO:0008270">
    <property type="term" value="F:zinc ion binding"/>
    <property type="evidence" value="ECO:0007669"/>
    <property type="project" value="UniProtKB-KW"/>
</dbReference>
<dbReference type="EMBL" id="DF830084">
    <property type="protein sequence ID" value="GAK67330.1"/>
    <property type="molecule type" value="Genomic_DNA"/>
</dbReference>
<evidence type="ECO:0000256" key="4">
    <source>
        <dbReference type="ARBA" id="ARBA00023002"/>
    </source>
</evidence>
<dbReference type="PANTHER" id="PTHR42813">
    <property type="entry name" value="ZINC-TYPE ALCOHOL DEHYDROGENASE-LIKE"/>
    <property type="match status" value="1"/>
</dbReference>
<dbReference type="GO" id="GO:0016491">
    <property type="term" value="F:oxidoreductase activity"/>
    <property type="evidence" value="ECO:0007669"/>
    <property type="project" value="UniProtKB-KW"/>
</dbReference>
<dbReference type="PROSITE" id="PS00059">
    <property type="entry name" value="ADH_ZINC"/>
    <property type="match status" value="1"/>
</dbReference>
<protein>
    <submittedName>
        <fullName evidence="8">Butanediol dehydrogenase</fullName>
    </submittedName>
</protein>
<dbReference type="Gene3D" id="3.40.50.720">
    <property type="entry name" value="NAD(P)-binding Rossmann-like Domain"/>
    <property type="match status" value="1"/>
</dbReference>
<dbReference type="InterPro" id="IPR036291">
    <property type="entry name" value="NAD(P)-bd_dom_sf"/>
</dbReference>
<evidence type="ECO:0000313" key="9">
    <source>
        <dbReference type="Proteomes" id="UP000053758"/>
    </source>
</evidence>
<dbReference type="CDD" id="cd08283">
    <property type="entry name" value="FDH_like_1"/>
    <property type="match status" value="1"/>
</dbReference>
<dbReference type="InterPro" id="IPR011032">
    <property type="entry name" value="GroES-like_sf"/>
</dbReference>
<dbReference type="PROSITE" id="PS51134">
    <property type="entry name" value="ZF_TFIIB"/>
    <property type="match status" value="1"/>
</dbReference>
<dbReference type="Gene3D" id="2.20.25.10">
    <property type="match status" value="1"/>
</dbReference>